<evidence type="ECO:0000313" key="2">
    <source>
        <dbReference type="Proteomes" id="UP000718281"/>
    </source>
</evidence>
<name>A0A935CEJ7_9MICO</name>
<dbReference type="Proteomes" id="UP000718281">
    <property type="component" value="Unassembled WGS sequence"/>
</dbReference>
<proteinExistence type="predicted"/>
<dbReference type="EMBL" id="JADIXZ010000004">
    <property type="protein sequence ID" value="MBK6301505.1"/>
    <property type="molecule type" value="Genomic_DNA"/>
</dbReference>
<gene>
    <name evidence="1" type="ORF">IPF40_10830</name>
</gene>
<evidence type="ECO:0000313" key="1">
    <source>
        <dbReference type="EMBL" id="MBK6301505.1"/>
    </source>
</evidence>
<organism evidence="1 2">
    <name type="scientific">Candidatus Phosphoribacter hodrii</name>
    <dbReference type="NCBI Taxonomy" id="2953743"/>
    <lineage>
        <taxon>Bacteria</taxon>
        <taxon>Bacillati</taxon>
        <taxon>Actinomycetota</taxon>
        <taxon>Actinomycetes</taxon>
        <taxon>Micrococcales</taxon>
        <taxon>Dermatophilaceae</taxon>
        <taxon>Candidatus Phosphoribacter</taxon>
    </lineage>
</organism>
<comment type="caution">
    <text evidence="1">The sequence shown here is derived from an EMBL/GenBank/DDBJ whole genome shotgun (WGS) entry which is preliminary data.</text>
</comment>
<accession>A0A935CEJ7</accession>
<reference evidence="1 2" key="1">
    <citation type="submission" date="2020-10" db="EMBL/GenBank/DDBJ databases">
        <title>Connecting structure to function with the recovery of over 1000 high-quality activated sludge metagenome-assembled genomes encoding full-length rRNA genes using long-read sequencing.</title>
        <authorList>
            <person name="Singleton C.M."/>
            <person name="Petriglieri F."/>
            <person name="Kristensen J.M."/>
            <person name="Kirkegaard R.H."/>
            <person name="Michaelsen T.Y."/>
            <person name="Andersen M.H."/>
            <person name="Karst S.M."/>
            <person name="Dueholm M.S."/>
            <person name="Nielsen P.H."/>
            <person name="Albertsen M."/>
        </authorList>
    </citation>
    <scope>NUCLEOTIDE SEQUENCE [LARGE SCALE GENOMIC DNA]</scope>
    <source>
        <strain evidence="1">AalE_18-Q3-R2-46_BAT3C.188</strain>
    </source>
</reference>
<dbReference type="AlphaFoldDB" id="A0A935CEJ7"/>
<sequence>MSYPKVTSVVAGIDQIEAVAPGDPQHPDSAGRVGGQLLAGDLAEHVELPDAAVTDAYRVAVLDSLARR</sequence>
<protein>
    <submittedName>
        <fullName evidence="1">Uncharacterized protein</fullName>
    </submittedName>
</protein>